<feature type="region of interest" description="Disordered" evidence="1">
    <location>
        <begin position="122"/>
        <end position="148"/>
    </location>
</feature>
<name>A0ABR1M2M8_9PEZI</name>
<evidence type="ECO:0000313" key="2">
    <source>
        <dbReference type="EMBL" id="KAK7541773.1"/>
    </source>
</evidence>
<protein>
    <submittedName>
        <fullName evidence="2">Uncharacterized protein</fullName>
    </submittedName>
</protein>
<feature type="compositionally biased region" description="Basic and acidic residues" evidence="1">
    <location>
        <begin position="1"/>
        <end position="11"/>
    </location>
</feature>
<feature type="region of interest" description="Disordered" evidence="1">
    <location>
        <begin position="224"/>
        <end position="254"/>
    </location>
</feature>
<evidence type="ECO:0000313" key="3">
    <source>
        <dbReference type="Proteomes" id="UP001365128"/>
    </source>
</evidence>
<keyword evidence="3" id="KW-1185">Reference proteome</keyword>
<sequence>MRSARKSEHEGSPPTAQQSRSRASGARRTASLTPSYGAYDADGDEGATFSQKSYKMVGRNMNAVARAIETRATADSEYFNSLSKSIRDDRRKNLEAIADWEERATTAHKAYHDRLRGPLTAAVHESSESRGRALKRTLSGAKPTDGADSLKKWKPASVNALAVAKKLLIDYDNVQRQVQHTTNGISKKSLGWNLQSDAAQAKRMVGVGYKKAQREIGEVIRGSMESEGGTTDDDDDREARAFFPGRGGDRAAASADCGINQTLDGAEKGVRWLTRSVPEAGTEFGSAAAGASG</sequence>
<feature type="compositionally biased region" description="Low complexity" evidence="1">
    <location>
        <begin position="15"/>
        <end position="31"/>
    </location>
</feature>
<organism evidence="2 3">
    <name type="scientific">Phyllosticta citricarpa</name>
    <dbReference type="NCBI Taxonomy" id="55181"/>
    <lineage>
        <taxon>Eukaryota</taxon>
        <taxon>Fungi</taxon>
        <taxon>Dikarya</taxon>
        <taxon>Ascomycota</taxon>
        <taxon>Pezizomycotina</taxon>
        <taxon>Dothideomycetes</taxon>
        <taxon>Dothideomycetes incertae sedis</taxon>
        <taxon>Botryosphaeriales</taxon>
        <taxon>Phyllostictaceae</taxon>
        <taxon>Phyllosticta</taxon>
    </lineage>
</organism>
<gene>
    <name evidence="2" type="ORF">IWX46DRAFT_642057</name>
</gene>
<reference evidence="2 3" key="1">
    <citation type="submission" date="2024-04" db="EMBL/GenBank/DDBJ databases">
        <title>Phyllosticta paracitricarpa is synonymous to the EU quarantine fungus P. citricarpa based on phylogenomic analyses.</title>
        <authorList>
            <consortium name="Lawrence Berkeley National Laboratory"/>
            <person name="Van Ingen-Buijs V.A."/>
            <person name="Van Westerhoven A.C."/>
            <person name="Haridas S."/>
            <person name="Skiadas P."/>
            <person name="Martin F."/>
            <person name="Groenewald J.Z."/>
            <person name="Crous P.W."/>
            <person name="Seidl M.F."/>
        </authorList>
    </citation>
    <scope>NUCLEOTIDE SEQUENCE [LARGE SCALE GENOMIC DNA]</scope>
    <source>
        <strain evidence="2 3">CBS 122670</strain>
    </source>
</reference>
<evidence type="ECO:0000256" key="1">
    <source>
        <dbReference type="SAM" id="MobiDB-lite"/>
    </source>
</evidence>
<comment type="caution">
    <text evidence="2">The sequence shown here is derived from an EMBL/GenBank/DDBJ whole genome shotgun (WGS) entry which is preliminary data.</text>
</comment>
<accession>A0ABR1M2M8</accession>
<dbReference type="Proteomes" id="UP001365128">
    <property type="component" value="Unassembled WGS sequence"/>
</dbReference>
<proteinExistence type="predicted"/>
<feature type="region of interest" description="Disordered" evidence="1">
    <location>
        <begin position="1"/>
        <end position="45"/>
    </location>
</feature>
<dbReference type="EMBL" id="JBBPDW010000023">
    <property type="protein sequence ID" value="KAK7541773.1"/>
    <property type="molecule type" value="Genomic_DNA"/>
</dbReference>